<dbReference type="InterPro" id="IPR015943">
    <property type="entry name" value="WD40/YVTN_repeat-like_dom_sf"/>
</dbReference>
<name>A0A8J6HYV2_9FIRM</name>
<dbReference type="Pfam" id="PF05096">
    <property type="entry name" value="Glu_cyclase_2"/>
    <property type="match status" value="1"/>
</dbReference>
<proteinExistence type="predicted"/>
<comment type="caution">
    <text evidence="1">The sequence shown here is derived from an EMBL/GenBank/DDBJ whole genome shotgun (WGS) entry which is preliminary data.</text>
</comment>
<gene>
    <name evidence="1" type="ORF">G5B42_11300</name>
</gene>
<organism evidence="1 2">
    <name type="scientific">Capillibacterium thermochitinicola</name>
    <dbReference type="NCBI Taxonomy" id="2699427"/>
    <lineage>
        <taxon>Bacteria</taxon>
        <taxon>Bacillati</taxon>
        <taxon>Bacillota</taxon>
        <taxon>Capillibacterium</taxon>
    </lineage>
</organism>
<accession>A0A8J6HYV2</accession>
<protein>
    <submittedName>
        <fullName evidence="1">Glutaminyl-peptide cyclotransferase</fullName>
    </submittedName>
</protein>
<dbReference type="Gene3D" id="2.130.10.10">
    <property type="entry name" value="YVTN repeat-like/Quinoprotein amine dehydrogenase"/>
    <property type="match status" value="1"/>
</dbReference>
<dbReference type="SUPFAM" id="SSF50969">
    <property type="entry name" value="YVTN repeat-like/Quinoprotein amine dehydrogenase"/>
    <property type="match status" value="1"/>
</dbReference>
<dbReference type="Proteomes" id="UP000657177">
    <property type="component" value="Unassembled WGS sequence"/>
</dbReference>
<dbReference type="EMBL" id="JAAKDE010000057">
    <property type="protein sequence ID" value="MBA2134112.1"/>
    <property type="molecule type" value="Genomic_DNA"/>
</dbReference>
<keyword evidence="2" id="KW-1185">Reference proteome</keyword>
<evidence type="ECO:0000313" key="2">
    <source>
        <dbReference type="Proteomes" id="UP000657177"/>
    </source>
</evidence>
<evidence type="ECO:0000313" key="1">
    <source>
        <dbReference type="EMBL" id="MBA2134112.1"/>
    </source>
</evidence>
<dbReference type="PANTHER" id="PTHR31270:SF1">
    <property type="entry name" value="GLUTAMINYL-PEPTIDE CYCLOTRANSFERASE"/>
    <property type="match status" value="1"/>
</dbReference>
<dbReference type="PANTHER" id="PTHR31270">
    <property type="entry name" value="GLUTAMINYL-PEPTIDE CYCLOTRANSFERASE"/>
    <property type="match status" value="1"/>
</dbReference>
<reference evidence="1" key="1">
    <citation type="submission" date="2020-06" db="EMBL/GenBank/DDBJ databases">
        <title>Novel chitinolytic bacterium.</title>
        <authorList>
            <person name="Ungkulpasvich U."/>
            <person name="Kosugi A."/>
            <person name="Uke A."/>
        </authorList>
    </citation>
    <scope>NUCLEOTIDE SEQUENCE</scope>
    <source>
        <strain evidence="1">UUS1-1</strain>
    </source>
</reference>
<dbReference type="AlphaFoldDB" id="A0A8J6HYV2"/>
<dbReference type="RefSeq" id="WP_181340575.1">
    <property type="nucleotide sequence ID" value="NZ_JAAKDE010000057.1"/>
</dbReference>
<dbReference type="InterPro" id="IPR007788">
    <property type="entry name" value="QCT"/>
</dbReference>
<dbReference type="InterPro" id="IPR011044">
    <property type="entry name" value="Quino_amine_DH_bsu"/>
</dbReference>
<sequence>MLIWLVFFNPLNCFPCITGINSPSGLVYYTYRILDRLPHDPQAFTQGLIYHDGYFYESTGLYGKSSLRQVNPGDGRVLRQVELAKTYFGEGIALCNDRIYQLTWRERRAFVYDCATFNLLQTFTYDNEGWGLTYDGKYLIMSDGSAILTFLDPETFTPVRKLSVQCNGKPIVHLNELEYINGKIFANVWLTDFIAIINPATGEVTGWLDLSGLLDPKTHPGRTVDVLNGIAYDEQGDRLFVTGKLWPYIFVIKIEEENFPKVPVNILFKQHQPKENSKGSTSQISAHCFKPSSNYASEKLINE</sequence>
<dbReference type="GO" id="GO:0016603">
    <property type="term" value="F:glutaminyl-peptide cyclotransferase activity"/>
    <property type="evidence" value="ECO:0007669"/>
    <property type="project" value="InterPro"/>
</dbReference>